<organism evidence="20 21">
    <name type="scientific">Menidia menidia</name>
    <name type="common">Atlantic silverside</name>
    <dbReference type="NCBI Taxonomy" id="238744"/>
    <lineage>
        <taxon>Eukaryota</taxon>
        <taxon>Metazoa</taxon>
        <taxon>Chordata</taxon>
        <taxon>Craniata</taxon>
        <taxon>Vertebrata</taxon>
        <taxon>Euteleostomi</taxon>
        <taxon>Actinopterygii</taxon>
        <taxon>Neopterygii</taxon>
        <taxon>Teleostei</taxon>
        <taxon>Neoteleostei</taxon>
        <taxon>Acanthomorphata</taxon>
        <taxon>Ovalentaria</taxon>
        <taxon>Atherinomorphae</taxon>
        <taxon>Atheriniformes</taxon>
        <taxon>Atherinopsidae</taxon>
        <taxon>Menidiinae</taxon>
        <taxon>Menidia</taxon>
    </lineage>
</organism>
<evidence type="ECO:0000256" key="14">
    <source>
        <dbReference type="ARBA" id="ARBA00047338"/>
    </source>
</evidence>
<keyword evidence="6 18" id="KW-0256">Endoplasmic reticulum</keyword>
<dbReference type="Gene3D" id="3.50.50.60">
    <property type="entry name" value="FAD/NAD(P)-binding domain"/>
    <property type="match status" value="2"/>
</dbReference>
<comment type="catalytic activity">
    <reaction evidence="15">
        <text>hypotaurine + NADPH + O2 + H(+) = taurine + NADP(+) + H2O</text>
        <dbReference type="Rhea" id="RHEA:69819"/>
        <dbReference type="ChEBI" id="CHEBI:15377"/>
        <dbReference type="ChEBI" id="CHEBI:15378"/>
        <dbReference type="ChEBI" id="CHEBI:15379"/>
        <dbReference type="ChEBI" id="CHEBI:57783"/>
        <dbReference type="ChEBI" id="CHEBI:57853"/>
        <dbReference type="ChEBI" id="CHEBI:58349"/>
        <dbReference type="ChEBI" id="CHEBI:507393"/>
        <dbReference type="EC" id="1.14.13.8"/>
    </reaction>
    <physiologicalReaction direction="left-to-right" evidence="15">
        <dbReference type="Rhea" id="RHEA:69820"/>
    </physiologicalReaction>
</comment>
<comment type="caution">
    <text evidence="20">The sequence shown here is derived from an EMBL/GenBank/DDBJ whole genome shotgun (WGS) entry which is preliminary data.</text>
</comment>
<evidence type="ECO:0000256" key="7">
    <source>
        <dbReference type="ARBA" id="ARBA00022827"/>
    </source>
</evidence>
<evidence type="ECO:0000256" key="17">
    <source>
        <dbReference type="ARBA" id="ARBA00049443"/>
    </source>
</evidence>
<dbReference type="GO" id="GO:0050660">
    <property type="term" value="F:flavin adenine dinucleotide binding"/>
    <property type="evidence" value="ECO:0007669"/>
    <property type="project" value="InterPro"/>
</dbReference>
<evidence type="ECO:0000256" key="11">
    <source>
        <dbReference type="ARBA" id="ARBA00023033"/>
    </source>
</evidence>
<evidence type="ECO:0000256" key="15">
    <source>
        <dbReference type="ARBA" id="ARBA00048041"/>
    </source>
</evidence>
<dbReference type="GO" id="GO:0034899">
    <property type="term" value="F:trimethylamine monooxygenase activity"/>
    <property type="evidence" value="ECO:0007669"/>
    <property type="project" value="UniProtKB-EC"/>
</dbReference>
<dbReference type="OrthoDB" id="66881at2759"/>
<evidence type="ECO:0000256" key="9">
    <source>
        <dbReference type="ARBA" id="ARBA00022989"/>
    </source>
</evidence>
<comment type="similarity">
    <text evidence="3 18 19">Belongs to the FMO family.</text>
</comment>
<comment type="function">
    <text evidence="13">Broad spectrum monooxygenase that catalyzes the oxygenation of a wide variety of nitrogen- and sulfur-containing compounds including xenobiotics. Catalyzes the S-oxygenation of hypotaurine to produce taurine, an organic osmolyte involved in cell volume regulation as well as a variety of cytoprotective and developmental processes. In vitro, catalyzes the N-oxygenation of trimethylamine (TMA) to produce trimethylamine N-oxide (TMAO) and could therefore participate to the detoxification of this compound that is generated by the action of gut microbiota from dietary precursors such as choline, choline containing compounds, betaine or L-carnitine.</text>
</comment>
<dbReference type="EMBL" id="CAJRST010000002">
    <property type="protein sequence ID" value="CAG5862942.1"/>
    <property type="molecule type" value="Genomic_DNA"/>
</dbReference>
<dbReference type="InterPro" id="IPR050346">
    <property type="entry name" value="FMO-like"/>
</dbReference>
<evidence type="ECO:0000313" key="20">
    <source>
        <dbReference type="EMBL" id="CAG5862942.1"/>
    </source>
</evidence>
<gene>
    <name evidence="20" type="ORF">MMEN_LOCUS1286</name>
</gene>
<dbReference type="GO" id="GO:0005789">
    <property type="term" value="C:endoplasmic reticulum membrane"/>
    <property type="evidence" value="ECO:0007669"/>
    <property type="project" value="UniProtKB-SubCell"/>
</dbReference>
<dbReference type="Proteomes" id="UP000677803">
    <property type="component" value="Unassembled WGS sequence"/>
</dbReference>
<evidence type="ECO:0000256" key="4">
    <source>
        <dbReference type="ARBA" id="ARBA00022630"/>
    </source>
</evidence>
<accession>A0A8S4ACN3</accession>
<evidence type="ECO:0000256" key="13">
    <source>
        <dbReference type="ARBA" id="ARBA00045957"/>
    </source>
</evidence>
<dbReference type="PIRSF" id="PIRSF000332">
    <property type="entry name" value="FMO"/>
    <property type="match status" value="1"/>
</dbReference>
<evidence type="ECO:0000256" key="5">
    <source>
        <dbReference type="ARBA" id="ARBA00022692"/>
    </source>
</evidence>
<evidence type="ECO:0000256" key="2">
    <source>
        <dbReference type="ARBA" id="ARBA00004389"/>
    </source>
</evidence>
<evidence type="ECO:0000256" key="6">
    <source>
        <dbReference type="ARBA" id="ARBA00022824"/>
    </source>
</evidence>
<sequence length="581" mass="66072">MVHRVAVIGAGPSGLVSIKACLDEGLVPTCFESSDDMGGLWKFKEVSEPNRASIYRSLTINISKEMMCYSDFPIPADYPNYMHHSKILTYFRMYAEHFKLLEHIHFQTSVKRVTQRPDFAQSGQWEVVTENRAGLEERHVFDGVICCSGHYTYPNLPLKDFPGIETFEGKYLHSWDYKGPEDMYGKRVLVIGIGNSGGDIAVETGRFAEQVLVALALSLQDAPHGHECVLSCIWLVLQVYLSTRRGAWVIRQVSDNGLPVDMKYNTRFVHILFQLLPMNFFNWFGEKKLNAMYDHTMYALKPKHRLFSQIPVINDDLPLKILSGSVIVKPNVKEIRGSTVVFEDGSTVDKVDTIVFATGYNYDFPYLPSNTLYKSGHRVGLYKHVFPPNLEHPTLAVVGFIHALGAIMPQAEMQARWVTRVFTGQKKLPSNRSMIKAVEKDTNDIDKNYIVSKLTPLQVDFVSYMDEIAGEIGVRPSLLWLFFTDYPLFKKVLWGPVSAYQYRLMGPGKWNGARKAIFTQFDRMYQPLKTRKVVEQEPSFTGRLVKLSLTMMAGGAAAYYFHTRNPDTIPKLLSNLRPQTV</sequence>
<evidence type="ECO:0000313" key="21">
    <source>
        <dbReference type="Proteomes" id="UP000677803"/>
    </source>
</evidence>
<evidence type="ECO:0000256" key="1">
    <source>
        <dbReference type="ARBA" id="ARBA00001974"/>
    </source>
</evidence>
<keyword evidence="11 18" id="KW-0503">Monooxygenase</keyword>
<keyword evidence="9" id="KW-1133">Transmembrane helix</keyword>
<dbReference type="InterPro" id="IPR036188">
    <property type="entry name" value="FAD/NAD-bd_sf"/>
</dbReference>
<dbReference type="GO" id="GO:0050661">
    <property type="term" value="F:NADP binding"/>
    <property type="evidence" value="ECO:0007669"/>
    <property type="project" value="InterPro"/>
</dbReference>
<reference evidence="20" key="1">
    <citation type="submission" date="2021-05" db="EMBL/GenBank/DDBJ databases">
        <authorList>
            <person name="Tigano A."/>
        </authorList>
    </citation>
    <scope>NUCLEOTIDE SEQUENCE</scope>
</reference>
<keyword evidence="7 18" id="KW-0274">FAD</keyword>
<dbReference type="InterPro" id="IPR000960">
    <property type="entry name" value="Flavin_mOase"/>
</dbReference>
<dbReference type="EC" id="1.-.-.-" evidence="19"/>
<evidence type="ECO:0000256" key="8">
    <source>
        <dbReference type="ARBA" id="ARBA00022857"/>
    </source>
</evidence>
<comment type="subcellular location">
    <subcellularLocation>
        <location evidence="2">Endoplasmic reticulum membrane</location>
        <topology evidence="2">Single-pass membrane protein</topology>
    </subcellularLocation>
</comment>
<comment type="catalytic activity">
    <reaction evidence="14">
        <text>hypotaurine + NADH + O2 + H(+) = taurine + NAD(+) + H2O</text>
        <dbReference type="Rhea" id="RHEA:74111"/>
        <dbReference type="ChEBI" id="CHEBI:15377"/>
        <dbReference type="ChEBI" id="CHEBI:15378"/>
        <dbReference type="ChEBI" id="CHEBI:15379"/>
        <dbReference type="ChEBI" id="CHEBI:57540"/>
        <dbReference type="ChEBI" id="CHEBI:57853"/>
        <dbReference type="ChEBI" id="CHEBI:57945"/>
        <dbReference type="ChEBI" id="CHEBI:507393"/>
        <dbReference type="EC" id="1.14.13.8"/>
    </reaction>
    <physiologicalReaction direction="left-to-right" evidence="14">
        <dbReference type="Rhea" id="RHEA:74112"/>
    </physiologicalReaction>
</comment>
<evidence type="ECO:0000256" key="10">
    <source>
        <dbReference type="ARBA" id="ARBA00023002"/>
    </source>
</evidence>
<keyword evidence="5" id="KW-0812">Transmembrane</keyword>
<dbReference type="PRINTS" id="PR00370">
    <property type="entry name" value="FMOXYGENASE"/>
</dbReference>
<dbReference type="SUPFAM" id="SSF51905">
    <property type="entry name" value="FAD/NAD(P)-binding domain"/>
    <property type="match status" value="3"/>
</dbReference>
<evidence type="ECO:0000256" key="16">
    <source>
        <dbReference type="ARBA" id="ARBA00048088"/>
    </source>
</evidence>
<comment type="cofactor">
    <cofactor evidence="1 18 19">
        <name>FAD</name>
        <dbReference type="ChEBI" id="CHEBI:57692"/>
    </cofactor>
</comment>
<keyword evidence="21" id="KW-1185">Reference proteome</keyword>
<keyword evidence="4 18" id="KW-0285">Flavoprotein</keyword>
<comment type="catalytic activity">
    <reaction evidence="17">
        <text>N,N-dimethylaniline + NADPH + O2 + H(+) = N,N-dimethylaniline N-oxide + NADP(+) + H2O</text>
        <dbReference type="Rhea" id="RHEA:24468"/>
        <dbReference type="ChEBI" id="CHEBI:15377"/>
        <dbReference type="ChEBI" id="CHEBI:15378"/>
        <dbReference type="ChEBI" id="CHEBI:15379"/>
        <dbReference type="ChEBI" id="CHEBI:16269"/>
        <dbReference type="ChEBI" id="CHEBI:17735"/>
        <dbReference type="ChEBI" id="CHEBI:57783"/>
        <dbReference type="ChEBI" id="CHEBI:58349"/>
        <dbReference type="EC" id="1.14.13.8"/>
    </reaction>
    <physiologicalReaction direction="left-to-right" evidence="17">
        <dbReference type="Rhea" id="RHEA:24469"/>
    </physiologicalReaction>
</comment>
<proteinExistence type="inferred from homology"/>
<dbReference type="FunFam" id="3.50.50.60:FF:000183">
    <property type="entry name" value="Dimethylaniline monooxygenase [N-oxide-forming]"/>
    <property type="match status" value="1"/>
</dbReference>
<keyword evidence="12 18" id="KW-0472">Membrane</keyword>
<dbReference type="GO" id="GO:0004499">
    <property type="term" value="F:N,N-dimethylaniline monooxygenase activity"/>
    <property type="evidence" value="ECO:0007669"/>
    <property type="project" value="UniProtKB-UniRule"/>
</dbReference>
<evidence type="ECO:0000256" key="19">
    <source>
        <dbReference type="RuleBase" id="RU361177"/>
    </source>
</evidence>
<name>A0A8S4ACN3_9TELE</name>
<dbReference type="FunFam" id="3.50.50.60:FF:000023">
    <property type="entry name" value="Dimethylaniline monooxygenase [N-oxide-forming]"/>
    <property type="match status" value="1"/>
</dbReference>
<evidence type="ECO:0000256" key="12">
    <source>
        <dbReference type="ARBA" id="ARBA00023136"/>
    </source>
</evidence>
<dbReference type="FunFam" id="3.50.50.60:FF:000159">
    <property type="entry name" value="Dimethylaniline monooxygenase [N-oxide-forming]"/>
    <property type="match status" value="1"/>
</dbReference>
<dbReference type="PANTHER" id="PTHR23023">
    <property type="entry name" value="DIMETHYLANILINE MONOOXYGENASE"/>
    <property type="match status" value="1"/>
</dbReference>
<protein>
    <recommendedName>
        <fullName evidence="19">Flavin-containing monooxygenase</fullName>
        <ecNumber evidence="19">1.-.-.-</ecNumber>
    </recommendedName>
</protein>
<keyword evidence="10 18" id="KW-0560">Oxidoreductase</keyword>
<keyword evidence="8 18" id="KW-0521">NADP</keyword>
<evidence type="ECO:0000256" key="3">
    <source>
        <dbReference type="ARBA" id="ARBA00009183"/>
    </source>
</evidence>
<dbReference type="AlphaFoldDB" id="A0A8S4ACN3"/>
<comment type="catalytic activity">
    <reaction evidence="16">
        <text>trimethylamine + NADPH + O2 = trimethylamine N-oxide + NADP(+) + H2O</text>
        <dbReference type="Rhea" id="RHEA:31979"/>
        <dbReference type="ChEBI" id="CHEBI:15377"/>
        <dbReference type="ChEBI" id="CHEBI:15379"/>
        <dbReference type="ChEBI" id="CHEBI:15724"/>
        <dbReference type="ChEBI" id="CHEBI:57783"/>
        <dbReference type="ChEBI" id="CHEBI:58349"/>
        <dbReference type="ChEBI" id="CHEBI:58389"/>
        <dbReference type="EC" id="1.14.13.148"/>
    </reaction>
    <physiologicalReaction direction="left-to-right" evidence="16">
        <dbReference type="Rhea" id="RHEA:31980"/>
    </physiologicalReaction>
</comment>
<dbReference type="InterPro" id="IPR020946">
    <property type="entry name" value="Flavin_mOase-like"/>
</dbReference>
<evidence type="ECO:0000256" key="18">
    <source>
        <dbReference type="PIRNR" id="PIRNR000332"/>
    </source>
</evidence>
<dbReference type="Pfam" id="PF00743">
    <property type="entry name" value="FMO-like"/>
    <property type="match status" value="2"/>
</dbReference>